<dbReference type="EMBL" id="HG992341">
    <property type="protein sequence ID" value="CAE6775482.1"/>
    <property type="molecule type" value="Genomic_DNA"/>
</dbReference>
<dbReference type="AlphaFoldDB" id="A0A8D6Y8R8"/>
<name>A0A8D6Y8R8_9XANT</name>
<dbReference type="Proteomes" id="UP000835243">
    <property type="component" value="Chromosome"/>
</dbReference>
<reference evidence="1 3" key="1">
    <citation type="submission" date="2021-02" db="EMBL/GenBank/DDBJ databases">
        <authorList>
            <person name="Pothier F. J."/>
        </authorList>
    </citation>
    <scope>NUCLEOTIDE SEQUENCE</scope>
    <source>
        <strain evidence="2 3">301</strain>
        <strain evidence="1">CFBP 1159</strain>
    </source>
</reference>
<sequence length="156" mass="17091">MPGLPATPVAAAEDPMLWMCRLIIRAEPHQILDAWCDANVQRRILRGVAELVAGDGHASRWALQATWCRRGVVGLQRGEARLGESVRYQVDGGRGMQLGVLLHVQTAPGCEGSCVTLSLQGADGWESAQPLVVCMQRARHLWMGKALRRLRDGMDV</sequence>
<gene>
    <name evidence="1" type="ORF">CFBP1159_22690</name>
    <name evidence="2" type="ORF">XAC301_24610</name>
</gene>
<dbReference type="EMBL" id="HG992338">
    <property type="protein sequence ID" value="CAE6783513.1"/>
    <property type="molecule type" value="Genomic_DNA"/>
</dbReference>
<dbReference type="Proteomes" id="UP000835287">
    <property type="component" value="Chromosome"/>
</dbReference>
<proteinExistence type="predicted"/>
<organism evidence="1">
    <name type="scientific">Xanthomonas arboricola pv. corylina</name>
    <dbReference type="NCBI Taxonomy" id="487821"/>
    <lineage>
        <taxon>Bacteria</taxon>
        <taxon>Pseudomonadati</taxon>
        <taxon>Pseudomonadota</taxon>
        <taxon>Gammaproteobacteria</taxon>
        <taxon>Lysobacterales</taxon>
        <taxon>Lysobacteraceae</taxon>
        <taxon>Xanthomonas</taxon>
    </lineage>
</organism>
<evidence type="ECO:0000313" key="2">
    <source>
        <dbReference type="EMBL" id="CAE6783513.1"/>
    </source>
</evidence>
<dbReference type="EMBL" id="HG992341">
    <property type="protein sequence ID" value="CAE6775507.1"/>
    <property type="molecule type" value="Genomic_DNA"/>
</dbReference>
<evidence type="ECO:0000313" key="3">
    <source>
        <dbReference type="Proteomes" id="UP000835287"/>
    </source>
</evidence>
<protein>
    <submittedName>
        <fullName evidence="1">Uncharacterized protein</fullName>
    </submittedName>
</protein>
<keyword evidence="3" id="KW-1185">Reference proteome</keyword>
<dbReference type="EMBL" id="HG992338">
    <property type="protein sequence ID" value="CAE6783542.1"/>
    <property type="molecule type" value="Genomic_DNA"/>
</dbReference>
<evidence type="ECO:0000313" key="1">
    <source>
        <dbReference type="EMBL" id="CAE6775507.1"/>
    </source>
</evidence>
<dbReference type="RefSeq" id="WP_126750546.1">
    <property type="nucleotide sequence ID" value="NZ_CP062164.1"/>
</dbReference>
<accession>A0A8D6Y8R8</accession>